<feature type="domain" description="Dynamin-type G" evidence="3">
    <location>
        <begin position="79"/>
        <end position="408"/>
    </location>
</feature>
<dbReference type="SMART" id="SM00053">
    <property type="entry name" value="DYNc"/>
    <property type="match status" value="1"/>
</dbReference>
<feature type="compositionally biased region" description="Polar residues" evidence="1">
    <location>
        <begin position="501"/>
        <end position="520"/>
    </location>
</feature>
<dbReference type="EMBL" id="NJES01000792">
    <property type="protein sequence ID" value="PHH69282.1"/>
    <property type="molecule type" value="Genomic_DNA"/>
</dbReference>
<organism evidence="4 5">
    <name type="scientific">Ophiocordyceps camponoti-rufipedis</name>
    <dbReference type="NCBI Taxonomy" id="2004952"/>
    <lineage>
        <taxon>Eukaryota</taxon>
        <taxon>Fungi</taxon>
        <taxon>Dikarya</taxon>
        <taxon>Ascomycota</taxon>
        <taxon>Pezizomycotina</taxon>
        <taxon>Sordariomycetes</taxon>
        <taxon>Hypocreomycetidae</taxon>
        <taxon>Hypocreales</taxon>
        <taxon>Ophiocordycipitaceae</taxon>
        <taxon>Ophiocordyceps</taxon>
    </lineage>
</organism>
<dbReference type="PRINTS" id="PR00195">
    <property type="entry name" value="DYNAMIN"/>
</dbReference>
<evidence type="ECO:0008006" key="6">
    <source>
        <dbReference type="Google" id="ProtNLM"/>
    </source>
</evidence>
<dbReference type="Proteomes" id="UP000226431">
    <property type="component" value="Unassembled WGS sequence"/>
</dbReference>
<evidence type="ECO:0000313" key="4">
    <source>
        <dbReference type="EMBL" id="PHH69282.1"/>
    </source>
</evidence>
<evidence type="ECO:0000259" key="3">
    <source>
        <dbReference type="PROSITE" id="PS51718"/>
    </source>
</evidence>
<dbReference type="SUPFAM" id="SSF52540">
    <property type="entry name" value="P-loop containing nucleoside triphosphate hydrolases"/>
    <property type="match status" value="1"/>
</dbReference>
<dbReference type="GO" id="GO:0008017">
    <property type="term" value="F:microtubule binding"/>
    <property type="evidence" value="ECO:0007669"/>
    <property type="project" value="TreeGrafter"/>
</dbReference>
<keyword evidence="5" id="KW-1185">Reference proteome</keyword>
<dbReference type="GO" id="GO:0005874">
    <property type="term" value="C:microtubule"/>
    <property type="evidence" value="ECO:0007669"/>
    <property type="project" value="TreeGrafter"/>
</dbReference>
<dbReference type="PROSITE" id="PS51388">
    <property type="entry name" value="GED"/>
    <property type="match status" value="1"/>
</dbReference>
<dbReference type="InterPro" id="IPR030381">
    <property type="entry name" value="G_DYNAMIN_dom"/>
</dbReference>
<dbReference type="OrthoDB" id="5061070at2759"/>
<dbReference type="PANTHER" id="PTHR11566">
    <property type="entry name" value="DYNAMIN"/>
    <property type="match status" value="1"/>
</dbReference>
<dbReference type="PROSITE" id="PS51718">
    <property type="entry name" value="G_DYNAMIN_2"/>
    <property type="match status" value="1"/>
</dbReference>
<dbReference type="STRING" id="2004952.A0A2C5YPN8"/>
<dbReference type="GO" id="GO:0005886">
    <property type="term" value="C:plasma membrane"/>
    <property type="evidence" value="ECO:0007669"/>
    <property type="project" value="TreeGrafter"/>
</dbReference>
<dbReference type="PANTHER" id="PTHR11566:SF131">
    <property type="entry name" value="GTPASE, PUTATIVE (AFU_ORTHOLOGUE AFUA_6G07630)-RELATED"/>
    <property type="match status" value="1"/>
</dbReference>
<feature type="region of interest" description="Disordered" evidence="1">
    <location>
        <begin position="501"/>
        <end position="529"/>
    </location>
</feature>
<gene>
    <name evidence="4" type="ORF">CDD80_6864</name>
</gene>
<proteinExistence type="predicted"/>
<dbReference type="InterPro" id="IPR027417">
    <property type="entry name" value="P-loop_NTPase"/>
</dbReference>
<feature type="domain" description="GED" evidence="2">
    <location>
        <begin position="738"/>
        <end position="834"/>
    </location>
</feature>
<protein>
    <recommendedName>
        <fullName evidence="6">GED domain-containing protein</fullName>
    </recommendedName>
</protein>
<feature type="region of interest" description="Disordered" evidence="1">
    <location>
        <begin position="832"/>
        <end position="857"/>
    </location>
</feature>
<comment type="caution">
    <text evidence="4">The sequence shown here is derived from an EMBL/GenBank/DDBJ whole genome shotgun (WGS) entry which is preliminary data.</text>
</comment>
<dbReference type="GO" id="GO:0005737">
    <property type="term" value="C:cytoplasm"/>
    <property type="evidence" value="ECO:0007669"/>
    <property type="project" value="TreeGrafter"/>
</dbReference>
<dbReference type="AlphaFoldDB" id="A0A2C5YPN8"/>
<evidence type="ECO:0000313" key="5">
    <source>
        <dbReference type="Proteomes" id="UP000226431"/>
    </source>
</evidence>
<dbReference type="InterPro" id="IPR020850">
    <property type="entry name" value="GED_dom"/>
</dbReference>
<sequence>MSSTRYGRSDAPTPSERPHAEDLLLKEVRPIDRKTDLTMRSQNPTDESFFHSSFRDIGKHLKACNDTLGELQQLGVSHEVQLPELVLVGDQSAGKSSLMSGLALLNLPRSEGTCTRCPLHIRVSKNNDWSCRVWLRKDYRYEPPQDRDVIESDVTKKDPFFPWKKLAATSVHEFKTINDIDQLETVLRWAQIAILNDDKHHASFIPLSGNTALNTSLEKAAESTAAKFSPNIVALEIKGPGLPDLSFYDMPGIFENPADARDDYLVSVVQNLTMSYMSRESAIVMCCMPMNSDAENSSTFRLTRKLKATARTIGVLTKADLLPEGNHEQWLNIMKGQAHHTGLGYFITSRPPGKDLEDLTKWERSVFEEQSFERWPRTFEEFMPRCGIEKLITFLSHKLGEEFVKSLPTIKRKVKSRLDSINNKLGDLPELPDNVEAEIQRGLMEFEKCSTAKIMAFVTHFNKLPQDFLACLLAIKPKFTLKDKSDAPTIEISDDESEINAVTPSLTTPSSKRYASTHTTPSKRQRVGTNGNAYIKPEEETTPVPMARPRVKEDMPEPFTEFKNIGRGFRTLRQVHEDMIAKTKAGMPDRISDDVYEDLVKDAIRPWDRPLGAFLKKTMENLHEELETTLKRAMASLKKRFVYRETQKHVRICLEGHEKETKKILDELYADELERILTFNREAFDRYREEEHQLLMQFRTRMRAEARVVKMLDMADTTFEKKVEQEAKGLGPDRFARELEVVAYVRGYYRLAAHRFADAASQKILCRMIPAIRYQLSGYLEDKLGLKGPDAKKRYEALMEEDAATASKREALKSEKRKFELALASIEKLEAKRGDDDESTQAISAMGLDEDVTMGET</sequence>
<dbReference type="GO" id="GO:0003924">
    <property type="term" value="F:GTPase activity"/>
    <property type="evidence" value="ECO:0007669"/>
    <property type="project" value="InterPro"/>
</dbReference>
<dbReference type="GO" id="GO:0005525">
    <property type="term" value="F:GTP binding"/>
    <property type="evidence" value="ECO:0007669"/>
    <property type="project" value="InterPro"/>
</dbReference>
<dbReference type="InterPro" id="IPR001401">
    <property type="entry name" value="Dynamin_GTPase"/>
</dbReference>
<reference evidence="4 5" key="1">
    <citation type="submission" date="2017-06" db="EMBL/GenBank/DDBJ databases">
        <title>Ant-infecting Ophiocordyceps genomes reveal a high diversity of potential behavioral manipulation genes and a possible major role for enterotoxins.</title>
        <authorList>
            <person name="De Bekker C."/>
            <person name="Evans H.C."/>
            <person name="Brachmann A."/>
            <person name="Hughes D.P."/>
        </authorList>
    </citation>
    <scope>NUCLEOTIDE SEQUENCE [LARGE SCALE GENOMIC DNA]</scope>
    <source>
        <strain evidence="4 5">Map16</strain>
    </source>
</reference>
<dbReference type="Gene3D" id="1.20.120.1240">
    <property type="entry name" value="Dynamin, middle domain"/>
    <property type="match status" value="1"/>
</dbReference>
<dbReference type="CDD" id="cd08771">
    <property type="entry name" value="DLP_1"/>
    <property type="match status" value="1"/>
</dbReference>
<feature type="region of interest" description="Disordered" evidence="1">
    <location>
        <begin position="1"/>
        <end position="23"/>
    </location>
</feature>
<evidence type="ECO:0000259" key="2">
    <source>
        <dbReference type="PROSITE" id="PS51388"/>
    </source>
</evidence>
<dbReference type="Pfam" id="PF00350">
    <property type="entry name" value="Dynamin_N"/>
    <property type="match status" value="1"/>
</dbReference>
<evidence type="ECO:0000256" key="1">
    <source>
        <dbReference type="SAM" id="MobiDB-lite"/>
    </source>
</evidence>
<name>A0A2C5YPN8_9HYPO</name>
<dbReference type="InterPro" id="IPR045063">
    <property type="entry name" value="Dynamin_N"/>
</dbReference>
<accession>A0A2C5YPN8</accession>
<feature type="compositionally biased region" description="Acidic residues" evidence="1">
    <location>
        <begin position="848"/>
        <end position="857"/>
    </location>
</feature>
<dbReference type="Gene3D" id="3.40.50.300">
    <property type="entry name" value="P-loop containing nucleotide triphosphate hydrolases"/>
    <property type="match status" value="1"/>
</dbReference>
<dbReference type="GO" id="GO:0031623">
    <property type="term" value="P:receptor internalization"/>
    <property type="evidence" value="ECO:0007669"/>
    <property type="project" value="TreeGrafter"/>
</dbReference>
<dbReference type="InterPro" id="IPR022812">
    <property type="entry name" value="Dynamin"/>
</dbReference>